<name>A0A8B8Q5W8_9MYRT</name>
<dbReference type="Proteomes" id="UP000827889">
    <property type="component" value="Chromosome 6"/>
</dbReference>
<feature type="region of interest" description="Disordered" evidence="1">
    <location>
        <begin position="416"/>
        <end position="705"/>
    </location>
</feature>
<sequence>MEGPIPRAVFIDTSLGTHLAMLISDTDTVSDLKRKIKVEHKACFPTLGEIHVNAVKVKRKGDFYHLADSMHVRSAFNGVKKNWFVSVDASILSVYSDGRNRLNPSSSDQPVLLAITSKPSSDQLDTTPDDQPETVPKRLSRFEVSATPKAGSYQNVDKVVPVIASENLVVEQNDVIDCSNVNRMTPLPSLWMKQNTEISTSIPLSTEPLDVCDSFTTGSRNKKREKNEKKSKACNLEDLSHPSSRKAIRNEMEVQKESLVFDRNDLIGEPENIMAPNQSIQSPKTSEPQQASFKEKPLELVQEKGKNIEMHDVNSHKQYSGDGAGDGVHSCSLVVREPDHSKKEFGQNKVTGGIEKAILTGESVAASKIEELKALPKKRKKSKRLKESDGGKSINSFTEHIESSLIGRSLADLQKVSEGDESRNKLENQENFLSQARGEETMVMAAAEPLDMHGTKVESSQQVIEKNMDIESIEEKTKKKSKKSRRSTVENLPGVEMKDPNLDVNDPILTSATGNETTTSHRRPVKASSHASEGNSGGDPPQSTKNVDLPSNDHLDKGENLSEARGGETIVKLAAPGHLDVHRSKAESSQQIIEKEAKTDSIGEKTKKKRKKSRRSTGENLPLVEMKDPNSDAFELTPMSTTLNDTTSEHASYKKSMKAPLHTSEGNKKGGPPQSISNVDPLSGDRLDKGETNLSQARGAETIVRAVEPLDVDGTKVESSQQIIEKELNFDCTEEKTKKKKRKSRRSTRENLPRMEMKDPYSDAFEPTTMTTTLNDASYEHTRYMKPMKAPSHTSEGNKEGGPPQSITEVDLPSGDHLDKGENNLSQARGGEMIVRATTVEPLDVHGTKAESSQKIIEKVNFENAEEKKTKKKRKKSGRSTVENLPSVEMEDPKSSTIDPLPISATVDKTANGHTSYLKPMEAPSHTFEGNNEGDPAQLIVNVDLPSGDHLAKGENNLSQTRGGETMVRDAAAEPLDVYGSKAESLEEIIDKEMNIETFEENTHKKRKKSRRSTVENLPSVDMEDPHSDANDPLPISATVNETDNGHSNHMKAMNAPSHTIEGNSEDDPPQSIRDVDLLPSGDHLGGVNNHSKAVNERDTINFGDYFVPRQLQQEALAPNNSVVHGGTKENGVTKKVKGKRTKKADTTVDGSSSWLQSSVMSNGPQDGQKSPTGNSYSIQLQESLANDKNGKEPPVGPGSTDLTLLSSKSDKFKIIAEEAPGAKVIVATPNLEKDSEASAASGSDMKRTKNVKAGNNRRSEVDRYRLAVRKSSHQHTGEVVGTSERKKSLLATSVAIFKDESSGSSAEAEGIEGSYSSTRTPSDTLLSGYSDGDSNANLNSPRDGNLSRKYDGGSSMKKSQSSDRKDLTLDRILRSSSRYKKAKLVASQSQLEDSESQPLEFVPDSQAIS</sequence>
<accession>A0A8B8Q5W8</accession>
<feature type="region of interest" description="Disordered" evidence="1">
    <location>
        <begin position="915"/>
        <end position="936"/>
    </location>
</feature>
<evidence type="ECO:0000256" key="1">
    <source>
        <dbReference type="SAM" id="MobiDB-lite"/>
    </source>
</evidence>
<feature type="region of interest" description="Disordered" evidence="1">
    <location>
        <begin position="376"/>
        <end position="395"/>
    </location>
</feature>
<dbReference type="KEGG" id="rarg:115749311"/>
<feature type="compositionally biased region" description="Polar residues" evidence="1">
    <location>
        <begin position="508"/>
        <end position="518"/>
    </location>
</feature>
<evidence type="ECO:0000313" key="2">
    <source>
        <dbReference type="Proteomes" id="UP000827889"/>
    </source>
</evidence>
<feature type="compositionally biased region" description="Low complexity" evidence="1">
    <location>
        <begin position="1303"/>
        <end position="1318"/>
    </location>
</feature>
<organism evidence="2 3">
    <name type="scientific">Rhodamnia argentea</name>
    <dbReference type="NCBI Taxonomy" id="178133"/>
    <lineage>
        <taxon>Eukaryota</taxon>
        <taxon>Viridiplantae</taxon>
        <taxon>Streptophyta</taxon>
        <taxon>Embryophyta</taxon>
        <taxon>Tracheophyta</taxon>
        <taxon>Spermatophyta</taxon>
        <taxon>Magnoliopsida</taxon>
        <taxon>eudicotyledons</taxon>
        <taxon>Gunneridae</taxon>
        <taxon>Pentapetalae</taxon>
        <taxon>rosids</taxon>
        <taxon>malvids</taxon>
        <taxon>Myrtales</taxon>
        <taxon>Myrtaceae</taxon>
        <taxon>Myrtoideae</taxon>
        <taxon>Myrteae</taxon>
        <taxon>Australasian group</taxon>
        <taxon>Rhodamnia</taxon>
    </lineage>
</organism>
<feature type="compositionally biased region" description="Basic residues" evidence="1">
    <location>
        <begin position="606"/>
        <end position="615"/>
    </location>
</feature>
<feature type="compositionally biased region" description="Basic and acidic residues" evidence="1">
    <location>
        <begin position="466"/>
        <end position="477"/>
    </location>
</feature>
<feature type="compositionally biased region" description="Basic and acidic residues" evidence="1">
    <location>
        <begin position="416"/>
        <end position="428"/>
    </location>
</feature>
<feature type="region of interest" description="Disordered" evidence="1">
    <location>
        <begin position="1300"/>
        <end position="1371"/>
    </location>
</feature>
<feature type="compositionally biased region" description="Basic and acidic residues" evidence="1">
    <location>
        <begin position="747"/>
        <end position="761"/>
    </location>
</feature>
<feature type="region of interest" description="Disordered" evidence="1">
    <location>
        <begin position="784"/>
        <end position="831"/>
    </location>
</feature>
<dbReference type="RefSeq" id="XP_030541918.1">
    <property type="nucleotide sequence ID" value="XM_030686058.2"/>
</dbReference>
<reference evidence="3" key="1">
    <citation type="submission" date="2025-08" db="UniProtKB">
        <authorList>
            <consortium name="RefSeq"/>
        </authorList>
    </citation>
    <scope>IDENTIFICATION</scope>
    <source>
        <tissue evidence="3">Leaf</tissue>
    </source>
</reference>
<feature type="region of interest" description="Disordered" evidence="1">
    <location>
        <begin position="274"/>
        <end position="294"/>
    </location>
</feature>
<feature type="compositionally biased region" description="Basic and acidic residues" evidence="1">
    <location>
        <begin position="1361"/>
        <end position="1371"/>
    </location>
</feature>
<feature type="compositionally biased region" description="Polar residues" evidence="1">
    <location>
        <begin position="1319"/>
        <end position="1343"/>
    </location>
</feature>
<gene>
    <name evidence="3" type="primary">LOC115749311</name>
</gene>
<feature type="region of interest" description="Disordered" evidence="1">
    <location>
        <begin position="1000"/>
        <end position="1093"/>
    </location>
</feature>
<feature type="region of interest" description="Disordered" evidence="1">
    <location>
        <begin position="118"/>
        <end position="137"/>
    </location>
</feature>
<proteinExistence type="predicted"/>
<dbReference type="GeneID" id="115749311"/>
<feature type="compositionally biased region" description="Polar residues" evidence="1">
    <location>
        <begin position="1149"/>
        <end position="1187"/>
    </location>
</feature>
<dbReference type="OrthoDB" id="1093005at2759"/>
<feature type="compositionally biased region" description="Polar residues" evidence="1">
    <location>
        <begin position="1038"/>
        <end position="1048"/>
    </location>
</feature>
<evidence type="ECO:0000313" key="3">
    <source>
        <dbReference type="RefSeq" id="XP_030541918.1"/>
    </source>
</evidence>
<feature type="region of interest" description="Disordered" evidence="1">
    <location>
        <begin position="1388"/>
        <end position="1410"/>
    </location>
</feature>
<protein>
    <submittedName>
        <fullName evidence="3">Uncharacterized protein LOC115749311 isoform X1</fullName>
    </submittedName>
</protein>
<feature type="compositionally biased region" description="Basic and acidic residues" evidence="1">
    <location>
        <begin position="551"/>
        <end position="566"/>
    </location>
</feature>
<feature type="compositionally biased region" description="Basic and acidic residues" evidence="1">
    <location>
        <begin position="593"/>
        <end position="605"/>
    </location>
</feature>
<feature type="region of interest" description="Disordered" evidence="1">
    <location>
        <begin position="1117"/>
        <end position="1205"/>
    </location>
</feature>
<feature type="region of interest" description="Disordered" evidence="1">
    <location>
        <begin position="1231"/>
        <end position="1286"/>
    </location>
</feature>
<feature type="compositionally biased region" description="Polar residues" evidence="1">
    <location>
        <begin position="275"/>
        <end position="292"/>
    </location>
</feature>
<feature type="region of interest" description="Disordered" evidence="1">
    <location>
        <begin position="730"/>
        <end position="769"/>
    </location>
</feature>
<feature type="region of interest" description="Disordered" evidence="1">
    <location>
        <begin position="862"/>
        <end position="902"/>
    </location>
</feature>
<keyword evidence="2" id="KW-1185">Reference proteome</keyword>